<dbReference type="Proteomes" id="UP000005268">
    <property type="component" value="Chromosome"/>
</dbReference>
<evidence type="ECO:0000256" key="1">
    <source>
        <dbReference type="ARBA" id="ARBA00004496"/>
    </source>
</evidence>
<protein>
    <submittedName>
        <fullName evidence="6">UspA domain-containing protein</fullName>
    </submittedName>
</protein>
<comment type="function">
    <text evidence="4">Required for resistance to DNA-damaging agents.</text>
</comment>
<organism evidence="6 7">
    <name type="scientific">Pseudomonas putida ND6</name>
    <dbReference type="NCBI Taxonomy" id="231023"/>
    <lineage>
        <taxon>Bacteria</taxon>
        <taxon>Pseudomonadati</taxon>
        <taxon>Pseudomonadota</taxon>
        <taxon>Gammaproteobacteria</taxon>
        <taxon>Pseudomonadales</taxon>
        <taxon>Pseudomonadaceae</taxon>
        <taxon>Pseudomonas</taxon>
    </lineage>
</organism>
<dbReference type="Gene3D" id="3.40.50.12370">
    <property type="match status" value="1"/>
</dbReference>
<comment type="similarity">
    <text evidence="2">Belongs to the universal stress protein A family.</text>
</comment>
<proteinExistence type="inferred from homology"/>
<evidence type="ECO:0000256" key="3">
    <source>
        <dbReference type="ARBA" id="ARBA00022490"/>
    </source>
</evidence>
<name>I3V4H6_PSEPU</name>
<dbReference type="AlphaFoldDB" id="I3V4H6"/>
<comment type="subcellular location">
    <subcellularLocation>
        <location evidence="1">Cytoplasm</location>
    </subcellularLocation>
</comment>
<dbReference type="PANTHER" id="PTHR47892">
    <property type="entry name" value="UNIVERSAL STRESS PROTEIN E"/>
    <property type="match status" value="1"/>
</dbReference>
<reference evidence="6 7" key="1">
    <citation type="journal article" date="2012" name="J. Bacteriol.">
        <title>Complete Genome Sequence of the Naphthalene-Degrading Pseudomonas putida Strain ND6.</title>
        <authorList>
            <person name="Li S."/>
            <person name="Zhao H."/>
            <person name="Li Y."/>
            <person name="Niu S."/>
            <person name="Cai B."/>
        </authorList>
    </citation>
    <scope>NUCLEOTIDE SEQUENCE [LARGE SCALE GENOMIC DNA]</scope>
    <source>
        <strain evidence="6 7">ND6</strain>
    </source>
</reference>
<dbReference type="EMBL" id="CP003588">
    <property type="protein sequence ID" value="AFK72647.1"/>
    <property type="molecule type" value="Genomic_DNA"/>
</dbReference>
<feature type="domain" description="UspA" evidence="5">
    <location>
        <begin position="158"/>
        <end position="300"/>
    </location>
</feature>
<sequence length="300" mass="33137">MEAIMSHYQRLLLIMRPMLHQAVALEQAVALARSASASLHIVALLESLDKLWLLESGKHQAEREAYRLAQHEQLEAQANALRASGVQVTTEVAWSNDLQDDILQHVLEMQPDLLLKQVEHEPALKRAFFTPLDWQLLRHCPVPVYLLGASQPALPRQIVAAVDVADTSPEGQARNDSIVQQAGALALQTGAQLDLLHACDLSMAYMGDMGYAAWAIGDIAEPMRQALEDDFRKLAERFGAPPQRCHFVLGRPVAVLSAYVESQPVEVLVLGRPIARGLDRLFGSTTEHVLYQVPCNVLVV</sequence>
<gene>
    <name evidence="6" type="ORF">YSA_10835</name>
</gene>
<dbReference type="PANTHER" id="PTHR47892:SF1">
    <property type="entry name" value="UNIVERSAL STRESS PROTEIN E"/>
    <property type="match status" value="1"/>
</dbReference>
<dbReference type="GO" id="GO:0005737">
    <property type="term" value="C:cytoplasm"/>
    <property type="evidence" value="ECO:0007669"/>
    <property type="project" value="UniProtKB-SubCell"/>
</dbReference>
<dbReference type="Pfam" id="PF00582">
    <property type="entry name" value="Usp"/>
    <property type="match status" value="2"/>
</dbReference>
<dbReference type="InterPro" id="IPR006016">
    <property type="entry name" value="UspA"/>
</dbReference>
<dbReference type="SUPFAM" id="SSF52402">
    <property type="entry name" value="Adenine nucleotide alpha hydrolases-like"/>
    <property type="match status" value="2"/>
</dbReference>
<evidence type="ECO:0000256" key="4">
    <source>
        <dbReference type="ARBA" id="ARBA00037131"/>
    </source>
</evidence>
<feature type="domain" description="UspA" evidence="5">
    <location>
        <begin position="8"/>
        <end position="146"/>
    </location>
</feature>
<evidence type="ECO:0000259" key="5">
    <source>
        <dbReference type="Pfam" id="PF00582"/>
    </source>
</evidence>
<evidence type="ECO:0000256" key="2">
    <source>
        <dbReference type="ARBA" id="ARBA00008791"/>
    </source>
</evidence>
<keyword evidence="3" id="KW-0963">Cytoplasm</keyword>
<dbReference type="PATRIC" id="fig|231023.4.peg.5208"/>
<accession>I3V4H6</accession>
<dbReference type="HOGENOM" id="CLU_049301_1_0_6"/>
<evidence type="ECO:0000313" key="6">
    <source>
        <dbReference type="EMBL" id="AFK72647.1"/>
    </source>
</evidence>
<evidence type="ECO:0000313" key="7">
    <source>
        <dbReference type="Proteomes" id="UP000005268"/>
    </source>
</evidence>
<dbReference type="KEGG" id="ppi:YSA_10835"/>